<feature type="repeat" description="WD" evidence="5">
    <location>
        <begin position="1277"/>
        <end position="1301"/>
    </location>
</feature>
<dbReference type="InterPro" id="IPR019775">
    <property type="entry name" value="WD40_repeat_CS"/>
</dbReference>
<feature type="coiled-coil region" evidence="6">
    <location>
        <begin position="701"/>
        <end position="743"/>
    </location>
</feature>
<dbReference type="eggNOG" id="COG3629">
    <property type="taxonomic scope" value="Bacteria"/>
</dbReference>
<dbReference type="SUPFAM" id="SSF50998">
    <property type="entry name" value="Quinoprotein alcohol dehydrogenase-like"/>
    <property type="match status" value="1"/>
</dbReference>
<dbReference type="PROSITE" id="PS50082">
    <property type="entry name" value="WD_REPEATS_2"/>
    <property type="match status" value="7"/>
</dbReference>
<feature type="repeat" description="WD" evidence="5">
    <location>
        <begin position="1182"/>
        <end position="1215"/>
    </location>
</feature>
<dbReference type="InterPro" id="IPR036322">
    <property type="entry name" value="WD40_repeat_dom_sf"/>
</dbReference>
<dbReference type="PANTHER" id="PTHR19879:SF9">
    <property type="entry name" value="TRANSCRIPTION INITIATION FACTOR TFIID SUBUNIT 5"/>
    <property type="match status" value="1"/>
</dbReference>
<reference evidence="9 10" key="1">
    <citation type="submission" date="2012-02" db="EMBL/GenBank/DDBJ databases">
        <title>Complete genome sequence of Caldilinea aerophila DSM 14535 (= NBRC 102666).</title>
        <authorList>
            <person name="Oguchi A."/>
            <person name="Hosoyama A."/>
            <person name="Sekine M."/>
            <person name="Fukai R."/>
            <person name="Kato Y."/>
            <person name="Nakamura S."/>
            <person name="Hanada S."/>
            <person name="Yamazaki S."/>
            <person name="Fujita N."/>
        </authorList>
    </citation>
    <scope>NUCLEOTIDE SEQUENCE [LARGE SCALE GENOMIC DNA]</scope>
    <source>
        <strain evidence="10">DSM 14535 / JCM 11387 / NBRC 104270 / STL-6-O1</strain>
    </source>
</reference>
<dbReference type="InterPro" id="IPR016032">
    <property type="entry name" value="Sig_transdc_resp-reg_C-effctor"/>
</dbReference>
<dbReference type="InterPro" id="IPR011990">
    <property type="entry name" value="TPR-like_helical_dom_sf"/>
</dbReference>
<keyword evidence="10" id="KW-1185">Reference proteome</keyword>
<dbReference type="GO" id="GO:0005829">
    <property type="term" value="C:cytosol"/>
    <property type="evidence" value="ECO:0007669"/>
    <property type="project" value="UniProtKB-ARBA"/>
</dbReference>
<evidence type="ECO:0000256" key="3">
    <source>
        <dbReference type="ARBA" id="ARBA00022737"/>
    </source>
</evidence>
<feature type="domain" description="Bacterial transcriptional activator" evidence="8">
    <location>
        <begin position="110"/>
        <end position="263"/>
    </location>
</feature>
<feature type="repeat" description="WD" evidence="5">
    <location>
        <begin position="1317"/>
        <end position="1350"/>
    </location>
</feature>
<dbReference type="SMART" id="SM00320">
    <property type="entry name" value="WD40"/>
    <property type="match status" value="12"/>
</dbReference>
<dbReference type="PANTHER" id="PTHR19879">
    <property type="entry name" value="TRANSCRIPTION INITIATION FACTOR TFIID"/>
    <property type="match status" value="1"/>
</dbReference>
<keyword evidence="2 5" id="KW-0853">WD repeat</keyword>
<organism evidence="9 10">
    <name type="scientific">Caldilinea aerophila (strain DSM 14535 / JCM 11387 / NBRC 104270 / STL-6-O1)</name>
    <dbReference type="NCBI Taxonomy" id="926550"/>
    <lineage>
        <taxon>Bacteria</taxon>
        <taxon>Bacillati</taxon>
        <taxon>Chloroflexota</taxon>
        <taxon>Caldilineae</taxon>
        <taxon>Caldilineales</taxon>
        <taxon>Caldilineaceae</taxon>
        <taxon>Caldilinea</taxon>
    </lineage>
</organism>
<dbReference type="InterPro" id="IPR001680">
    <property type="entry name" value="WD40_rpt"/>
</dbReference>
<dbReference type="Pfam" id="PF03704">
    <property type="entry name" value="BTAD"/>
    <property type="match status" value="1"/>
</dbReference>
<evidence type="ECO:0000259" key="8">
    <source>
        <dbReference type="SMART" id="SM01043"/>
    </source>
</evidence>
<evidence type="ECO:0000259" key="7">
    <source>
        <dbReference type="SMART" id="SM00862"/>
    </source>
</evidence>
<dbReference type="SMART" id="SM00862">
    <property type="entry name" value="Trans_reg_C"/>
    <property type="match status" value="1"/>
</dbReference>
<dbReference type="GO" id="GO:0000160">
    <property type="term" value="P:phosphorelay signal transduction system"/>
    <property type="evidence" value="ECO:0007669"/>
    <property type="project" value="InterPro"/>
</dbReference>
<feature type="repeat" description="WD" evidence="5">
    <location>
        <begin position="1057"/>
        <end position="1098"/>
    </location>
</feature>
<dbReference type="InterPro" id="IPR049052">
    <property type="entry name" value="nSTAND1"/>
</dbReference>
<dbReference type="STRING" id="926550.CLDAP_37470"/>
<dbReference type="EMBL" id="AP012337">
    <property type="protein sequence ID" value="BAM01787.1"/>
    <property type="molecule type" value="Genomic_DNA"/>
</dbReference>
<dbReference type="InterPro" id="IPR036388">
    <property type="entry name" value="WH-like_DNA-bd_sf"/>
</dbReference>
<evidence type="ECO:0000313" key="9">
    <source>
        <dbReference type="EMBL" id="BAM01787.1"/>
    </source>
</evidence>
<sequence length="1478" mass="164991">MLNLRFFGTVHLTFSDGREPAIATAKAKALLAYLVTENDRPHLREQLAALLWPEADQKAAAQNLRQALYDLRRRLTPAPQTPSSPESFHSPYLTVTRQDVAFNFDSDYWCDVDTFRALMTAVHQHPHPHLSVCSTCAARLEEAIALYKGDFLAGLNLPDADRFEEWRRLRAENFRGQAIVALKTLIEFHERRRNYDAAQQFLMSYLELEPWDEEAHCSMMRLFVLNNQRSAAIEQFEKMRRLLAEELGVEPSPETVQLFQRIERGQPLTDTQAVDNPYKGLYPFSLSDSADFYGREEVVQYLLQRLETHRAVFLIGPSGSGKSSVIHAGVLPALLSLRRIPLSPLDRTNPERAWIVIDFRPGVDPFRSFAEALVRQLAVKYDIANLAHLLEKGIALHPLLSHLRSLYVLICVDQFEELYTLCPAPATRRAFIDCLLRTAASSGESSQVSLLASLRADFIGQALAHRELADALQTGGIVLGPMRRDELRRAIEEPARNRGVAFEPGLVDRLLDDVGESPGNLPLLQFALSELWLQRRGWQITHEAYDAIGGVAGALARHADQVYQQLSPEEQKAARRLFVQLVQPGDETGDTRRPARRSELEDSAWALAQKLADLRLIVTGHSEGEESIELVHEALIRHWSLLREWMDEDRDFRRWQQRLRTFLQHWLASGREPEDLLRGLSLTEAMRWLELRRADLSRVEQEFIDASIEEHQRRLKEQERLHQQEIERAQRLAEIESQRAEQEHRAASRLRRLTIALTLVSLLMIAAAFLALLSRQEAQRSAQVALARQLAAQSLNFIDDAADLALLLNVEALSRMTDAQEQTALLMSFPVHAFLDRFLWGSEDDITQIAVAPDESRILGVEEKGGSATVRLWNTAGNRSVGALVPSAPSGTVAIAPDASLIASSEGDLVQLWSGIDGHWIGELTPPIEGNDKFNSLQFTLDGSRLLGKTLQGSIFVWDARNLTELHRFSLPSGRDAVTLSPDGQLLTVLQPIGEDIGVDLWRIDTGQPTGVRLGGHTSVISTVAFTPDAQIAATVSFDGSARVWDVATGELLLGPLNEHAGRVLSATFSPDGRILATGGADRYVYLYDIARGRIIGEPLTGHNNWVRSLRFNWQGNALYSSTSEGRLIRWEIGRRQLLEGHTDRVRAVALSPDGSLLATASYDRQVLLWDAQQGRPIAKFQSPHQNSVLQVAFNTDGSLMATGDAGGLVVLWDVVRQVEKQRWKDEMGDVVIGLAFSPDNTLLAAGDFSGKVSLFDLTADAPRKSTFVTHLEDGWVLSLAFSPDGSLLATGSQSGKIYLWRTDKARFGELKAHGVLEGHTYWVTSLLWSADGSTLISGGADGSVYFWDVAGQQPSAPPLELNGQVWGVQFYPPQGERVLATLTSDGSIHLWDLTTHSLFAPPLRTALETESFAVSKQGDAVYVASFDDRLEKWQLDPRPWQQRSCAMVARTLNQEEWRQFIGDEPYRPICSSPESGR</sequence>
<feature type="repeat" description="WD" evidence="5">
    <location>
        <begin position="1100"/>
        <end position="1141"/>
    </location>
</feature>
<dbReference type="Gene3D" id="1.25.40.10">
    <property type="entry name" value="Tetratricopeptide repeat domain"/>
    <property type="match status" value="1"/>
</dbReference>
<keyword evidence="4" id="KW-0238">DNA-binding</keyword>
<evidence type="ECO:0000313" key="10">
    <source>
        <dbReference type="Proteomes" id="UP000007880"/>
    </source>
</evidence>
<dbReference type="SUPFAM" id="SSF50978">
    <property type="entry name" value="WD40 repeat-like"/>
    <property type="match status" value="1"/>
</dbReference>
<evidence type="ECO:0000256" key="6">
    <source>
        <dbReference type="SAM" id="Coils"/>
    </source>
</evidence>
<comment type="similarity">
    <text evidence="1">Belongs to the AfsR/DnrI/RedD regulatory family.</text>
</comment>
<dbReference type="PROSITE" id="PS50294">
    <property type="entry name" value="WD_REPEATS_REGION"/>
    <property type="match status" value="6"/>
</dbReference>
<dbReference type="InterPro" id="IPR015943">
    <property type="entry name" value="WD40/YVTN_repeat-like_dom_sf"/>
</dbReference>
<dbReference type="Pfam" id="PF00400">
    <property type="entry name" value="WD40"/>
    <property type="match status" value="7"/>
</dbReference>
<dbReference type="GO" id="GO:0003677">
    <property type="term" value="F:DNA binding"/>
    <property type="evidence" value="ECO:0007669"/>
    <property type="project" value="UniProtKB-KW"/>
</dbReference>
<dbReference type="SUPFAM" id="SSF48452">
    <property type="entry name" value="TPR-like"/>
    <property type="match status" value="1"/>
</dbReference>
<dbReference type="eggNOG" id="COG3064">
    <property type="taxonomic scope" value="Bacteria"/>
</dbReference>
<gene>
    <name evidence="9" type="ordered locus">CLDAP_37470</name>
</gene>
<feature type="repeat" description="WD" evidence="5">
    <location>
        <begin position="1139"/>
        <end position="1180"/>
    </location>
</feature>
<dbReference type="Proteomes" id="UP000007880">
    <property type="component" value="Chromosome"/>
</dbReference>
<dbReference type="GO" id="GO:0006355">
    <property type="term" value="P:regulation of DNA-templated transcription"/>
    <property type="evidence" value="ECO:0007669"/>
    <property type="project" value="InterPro"/>
</dbReference>
<dbReference type="OrthoDB" id="141273at2"/>
<accession>I0I949</accession>
<dbReference type="PATRIC" id="fig|926550.5.peg.4030"/>
<dbReference type="KEGG" id="cap:CLDAP_37470"/>
<evidence type="ECO:0000256" key="4">
    <source>
        <dbReference type="ARBA" id="ARBA00023125"/>
    </source>
</evidence>
<dbReference type="Gene3D" id="3.40.50.300">
    <property type="entry name" value="P-loop containing nucleotide triphosphate hydrolases"/>
    <property type="match status" value="1"/>
</dbReference>
<dbReference type="SUPFAM" id="SSF46894">
    <property type="entry name" value="C-terminal effector domain of the bipartite response regulators"/>
    <property type="match status" value="1"/>
</dbReference>
<dbReference type="eggNOG" id="COG1672">
    <property type="taxonomic scope" value="Bacteria"/>
</dbReference>
<dbReference type="SUPFAM" id="SSF52540">
    <property type="entry name" value="P-loop containing nucleoside triphosphate hydrolases"/>
    <property type="match status" value="1"/>
</dbReference>
<evidence type="ECO:0000256" key="1">
    <source>
        <dbReference type="ARBA" id="ARBA00005820"/>
    </source>
</evidence>
<keyword evidence="6" id="KW-0175">Coiled coil</keyword>
<dbReference type="CDD" id="cd00200">
    <property type="entry name" value="WD40"/>
    <property type="match status" value="2"/>
</dbReference>
<dbReference type="InterPro" id="IPR005158">
    <property type="entry name" value="BTAD"/>
</dbReference>
<evidence type="ECO:0000256" key="5">
    <source>
        <dbReference type="PROSITE-ProRule" id="PRU00221"/>
    </source>
</evidence>
<dbReference type="Gene3D" id="1.10.10.10">
    <property type="entry name" value="Winged helix-like DNA-binding domain superfamily/Winged helix DNA-binding domain"/>
    <property type="match status" value="1"/>
</dbReference>
<evidence type="ECO:0000256" key="2">
    <source>
        <dbReference type="ARBA" id="ARBA00022574"/>
    </source>
</evidence>
<protein>
    <submittedName>
        <fullName evidence="9">Uncharacterized protein</fullName>
    </submittedName>
</protein>
<dbReference type="RefSeq" id="WP_014435010.1">
    <property type="nucleotide sequence ID" value="NC_017079.1"/>
</dbReference>
<name>I0I949_CALAS</name>
<dbReference type="SMART" id="SM01043">
    <property type="entry name" value="BTAD"/>
    <property type="match status" value="1"/>
</dbReference>
<dbReference type="HOGENOM" id="CLU_002352_0_2_0"/>
<dbReference type="Gene3D" id="2.130.10.10">
    <property type="entry name" value="YVTN repeat-like/Quinoprotein amine dehydrogenase"/>
    <property type="match status" value="4"/>
</dbReference>
<feature type="repeat" description="WD" evidence="5">
    <location>
        <begin position="1014"/>
        <end position="1055"/>
    </location>
</feature>
<dbReference type="InterPro" id="IPR011047">
    <property type="entry name" value="Quinoprotein_ADH-like_sf"/>
</dbReference>
<keyword evidence="3" id="KW-0677">Repeat</keyword>
<feature type="domain" description="OmpR/PhoB-type" evidence="7">
    <location>
        <begin position="17"/>
        <end position="102"/>
    </location>
</feature>
<dbReference type="InterPro" id="IPR001867">
    <property type="entry name" value="OmpR/PhoB-type_DNA-bd"/>
</dbReference>
<dbReference type="PROSITE" id="PS00678">
    <property type="entry name" value="WD_REPEATS_1"/>
    <property type="match status" value="3"/>
</dbReference>
<dbReference type="InterPro" id="IPR027417">
    <property type="entry name" value="P-loop_NTPase"/>
</dbReference>
<dbReference type="eggNOG" id="COG2319">
    <property type="taxonomic scope" value="Bacteria"/>
</dbReference>
<proteinExistence type="inferred from homology"/>
<dbReference type="Pfam" id="PF20703">
    <property type="entry name" value="nSTAND1"/>
    <property type="match status" value="1"/>
</dbReference>